<dbReference type="SUPFAM" id="SSF109854">
    <property type="entry name" value="DinB/YfiT-like putative metalloenzymes"/>
    <property type="match status" value="1"/>
</dbReference>
<evidence type="ECO:0000256" key="1">
    <source>
        <dbReference type="SAM" id="MobiDB-lite"/>
    </source>
</evidence>
<protein>
    <recommendedName>
        <fullName evidence="2">Mycothiol-dependent maleylpyruvate isomerase metal-binding domain-containing protein</fullName>
    </recommendedName>
</protein>
<organism evidence="3 4">
    <name type="scientific">Streptomyces cuspidosporus</name>
    <dbReference type="NCBI Taxonomy" id="66882"/>
    <lineage>
        <taxon>Bacteria</taxon>
        <taxon>Bacillati</taxon>
        <taxon>Actinomycetota</taxon>
        <taxon>Actinomycetes</taxon>
        <taxon>Kitasatosporales</taxon>
        <taxon>Streptomycetaceae</taxon>
        <taxon>Streptomyces</taxon>
    </lineage>
</organism>
<comment type="caution">
    <text evidence="3">The sequence shown here is derived from an EMBL/GenBank/DDBJ whole genome shotgun (WGS) entry which is preliminary data.</text>
</comment>
<dbReference type="InterPro" id="IPR034660">
    <property type="entry name" value="DinB/YfiT-like"/>
</dbReference>
<keyword evidence="4" id="KW-1185">Reference proteome</keyword>
<evidence type="ECO:0000259" key="2">
    <source>
        <dbReference type="Pfam" id="PF11716"/>
    </source>
</evidence>
<dbReference type="Proteomes" id="UP001500253">
    <property type="component" value="Unassembled WGS sequence"/>
</dbReference>
<evidence type="ECO:0000313" key="3">
    <source>
        <dbReference type="EMBL" id="GAA2376776.1"/>
    </source>
</evidence>
<name>A0ABP5UCN4_9ACTN</name>
<dbReference type="InterPro" id="IPR024344">
    <property type="entry name" value="MDMPI_metal-binding"/>
</dbReference>
<dbReference type="Pfam" id="PF11716">
    <property type="entry name" value="MDMPI_N"/>
    <property type="match status" value="1"/>
</dbReference>
<dbReference type="EMBL" id="BAAASD010000097">
    <property type="protein sequence ID" value="GAA2376776.1"/>
    <property type="molecule type" value="Genomic_DNA"/>
</dbReference>
<feature type="domain" description="Mycothiol-dependent maleylpyruvate isomerase metal-binding" evidence="2">
    <location>
        <begin position="16"/>
        <end position="98"/>
    </location>
</feature>
<reference evidence="4" key="1">
    <citation type="journal article" date="2019" name="Int. J. Syst. Evol. Microbiol.">
        <title>The Global Catalogue of Microorganisms (GCM) 10K type strain sequencing project: providing services to taxonomists for standard genome sequencing and annotation.</title>
        <authorList>
            <consortium name="The Broad Institute Genomics Platform"/>
            <consortium name="The Broad Institute Genome Sequencing Center for Infectious Disease"/>
            <person name="Wu L."/>
            <person name="Ma J."/>
        </authorList>
    </citation>
    <scope>NUCLEOTIDE SEQUENCE [LARGE SCALE GENOMIC DNA]</scope>
    <source>
        <strain evidence="4">JCM 4316</strain>
    </source>
</reference>
<dbReference type="RefSeq" id="WP_346179555.1">
    <property type="nucleotide sequence ID" value="NZ_BAAASD010000097.1"/>
</dbReference>
<sequence>MAPTTHDRKLTPTQVAFTLVRLRHVGAQDHALRDGAGRGAAEFIADLRDSLDRMLDEAAAMPADRCPTLVTALAGWRHPAWYTFHRARRELVVHHRDLKHSYTTHGWPTGYVTWAPDETAASLAARNFPEARFEATDLDRSWTLAPTGPTATGPGHALLAWLVGCGPDEDLELKRTADTTGVAAPADTGLGSRSPDR</sequence>
<dbReference type="Gene3D" id="1.20.120.450">
    <property type="entry name" value="dinb family like domain"/>
    <property type="match status" value="1"/>
</dbReference>
<gene>
    <name evidence="3" type="ORF">GCM10010246_84550</name>
</gene>
<accession>A0ABP5UCN4</accession>
<proteinExistence type="predicted"/>
<feature type="region of interest" description="Disordered" evidence="1">
    <location>
        <begin position="174"/>
        <end position="197"/>
    </location>
</feature>
<evidence type="ECO:0000313" key="4">
    <source>
        <dbReference type="Proteomes" id="UP001500253"/>
    </source>
</evidence>